<sequence length="215" mass="22174">MNTTPRWLNRMVLAVVGLLAAAAGAAGLALLTLPAVASWWAATAPGVGEALDGARTRTTLEGQADTWLWLALAAVLLLLIVLLVLWITAQGRGRTGIFASTADVRRPGTGDAGADATGAAGTVTITAAAAEQTLKAALLERPDLAAASVSTWLVRGVPGLHVRVFPRKGVPAYAVAADLSRLVEALDAVTGYRTPVLISIRSGARVRITRADRVA</sequence>
<keyword evidence="1" id="KW-0812">Transmembrane</keyword>
<organism evidence="2 3">
    <name type="scientific">Arthrobacter pityocampae</name>
    <dbReference type="NCBI Taxonomy" id="547334"/>
    <lineage>
        <taxon>Bacteria</taxon>
        <taxon>Bacillati</taxon>
        <taxon>Actinomycetota</taxon>
        <taxon>Actinomycetes</taxon>
        <taxon>Micrococcales</taxon>
        <taxon>Micrococcaceae</taxon>
        <taxon>Arthrobacter</taxon>
    </lineage>
</organism>
<evidence type="ECO:0008006" key="4">
    <source>
        <dbReference type="Google" id="ProtNLM"/>
    </source>
</evidence>
<keyword evidence="1" id="KW-1133">Transmembrane helix</keyword>
<evidence type="ECO:0000313" key="2">
    <source>
        <dbReference type="EMBL" id="PPB48258.1"/>
    </source>
</evidence>
<comment type="caution">
    <text evidence="2">The sequence shown here is derived from an EMBL/GenBank/DDBJ whole genome shotgun (WGS) entry which is preliminary data.</text>
</comment>
<dbReference type="AlphaFoldDB" id="A0A2S5IUM5"/>
<dbReference type="EMBL" id="PRKW01000006">
    <property type="protein sequence ID" value="PPB48258.1"/>
    <property type="molecule type" value="Genomic_DNA"/>
</dbReference>
<name>A0A2S5IUM5_9MICC</name>
<dbReference type="OrthoDB" id="5123397at2"/>
<reference evidence="2 3" key="1">
    <citation type="journal article" date="2014" name="Int. J. Syst. Evol. Microbiol.">
        <title>Arthrobacter pityocampae sp. nov., isolated from Thaumetopoea pityocampa (Lep., Thaumetopoeidae).</title>
        <authorList>
            <person name="Ince I.A."/>
            <person name="Demirbag Z."/>
            <person name="Kati H."/>
        </authorList>
    </citation>
    <scope>NUCLEOTIDE SEQUENCE [LARGE SCALE GENOMIC DNA]</scope>
    <source>
        <strain evidence="2 3">Tp2</strain>
    </source>
</reference>
<accession>A0A2S5IUM5</accession>
<evidence type="ECO:0000256" key="1">
    <source>
        <dbReference type="SAM" id="Phobius"/>
    </source>
</evidence>
<gene>
    <name evidence="2" type="ORF">C4K88_14965</name>
</gene>
<protein>
    <recommendedName>
        <fullName evidence="4">Alkaline shock response membrane anchor protein AmaP</fullName>
    </recommendedName>
</protein>
<proteinExistence type="predicted"/>
<dbReference type="Proteomes" id="UP000239297">
    <property type="component" value="Unassembled WGS sequence"/>
</dbReference>
<keyword evidence="3" id="KW-1185">Reference proteome</keyword>
<keyword evidence="1" id="KW-0472">Membrane</keyword>
<dbReference type="RefSeq" id="WP_104122424.1">
    <property type="nucleotide sequence ID" value="NZ_PRKW01000006.1"/>
</dbReference>
<feature type="transmembrane region" description="Helical" evidence="1">
    <location>
        <begin position="67"/>
        <end position="87"/>
    </location>
</feature>
<evidence type="ECO:0000313" key="3">
    <source>
        <dbReference type="Proteomes" id="UP000239297"/>
    </source>
</evidence>